<dbReference type="CDD" id="cd00118">
    <property type="entry name" value="LysM"/>
    <property type="match status" value="1"/>
</dbReference>
<dbReference type="GO" id="GO:0008932">
    <property type="term" value="F:lytic endotransglycosylase activity"/>
    <property type="evidence" value="ECO:0007669"/>
    <property type="project" value="TreeGrafter"/>
</dbReference>
<dbReference type="InterPro" id="IPR018392">
    <property type="entry name" value="LysM"/>
</dbReference>
<comment type="caution">
    <text evidence="2">The sequence shown here is derived from an EMBL/GenBank/DDBJ whole genome shotgun (WGS) entry which is preliminary data.</text>
</comment>
<dbReference type="Pfam" id="PF01476">
    <property type="entry name" value="LysM"/>
    <property type="match status" value="1"/>
</dbReference>
<feature type="domain" description="LysM" evidence="1">
    <location>
        <begin position="459"/>
        <end position="503"/>
    </location>
</feature>
<dbReference type="Proteomes" id="UP000647416">
    <property type="component" value="Unassembled WGS sequence"/>
</dbReference>
<dbReference type="PROSITE" id="PS51782">
    <property type="entry name" value="LYSM"/>
    <property type="match status" value="1"/>
</dbReference>
<dbReference type="EMBL" id="JACRTE010000001">
    <property type="protein sequence ID" value="MBC8595440.1"/>
    <property type="molecule type" value="Genomic_DNA"/>
</dbReference>
<reference evidence="2" key="1">
    <citation type="submission" date="2020-08" db="EMBL/GenBank/DDBJ databases">
        <title>Genome public.</title>
        <authorList>
            <person name="Liu C."/>
            <person name="Sun Q."/>
        </authorList>
    </citation>
    <scope>NUCLEOTIDE SEQUENCE</scope>
    <source>
        <strain evidence="2">NSJ-50</strain>
    </source>
</reference>
<dbReference type="AlphaFoldDB" id="A0A926ISE1"/>
<dbReference type="InterPro" id="IPR036779">
    <property type="entry name" value="LysM_dom_sf"/>
</dbReference>
<evidence type="ECO:0000313" key="3">
    <source>
        <dbReference type="Proteomes" id="UP000647416"/>
    </source>
</evidence>
<evidence type="ECO:0000313" key="2">
    <source>
        <dbReference type="EMBL" id="MBC8595440.1"/>
    </source>
</evidence>
<dbReference type="RefSeq" id="WP_262431132.1">
    <property type="nucleotide sequence ID" value="NZ_JACRTE010000001.1"/>
</dbReference>
<dbReference type="Gene3D" id="3.10.350.10">
    <property type="entry name" value="LysM domain"/>
    <property type="match status" value="1"/>
</dbReference>
<dbReference type="SUPFAM" id="SSF54106">
    <property type="entry name" value="LysM domain"/>
    <property type="match status" value="1"/>
</dbReference>
<keyword evidence="3" id="KW-1185">Reference proteome</keyword>
<dbReference type="PANTHER" id="PTHR33734">
    <property type="entry name" value="LYSM DOMAIN-CONTAINING GPI-ANCHORED PROTEIN 2"/>
    <property type="match status" value="1"/>
</dbReference>
<accession>A0A926ISE1</accession>
<gene>
    <name evidence="2" type="ORF">H8706_00960</name>
</gene>
<evidence type="ECO:0000259" key="1">
    <source>
        <dbReference type="PROSITE" id="PS51782"/>
    </source>
</evidence>
<dbReference type="PANTHER" id="PTHR33734:SF22">
    <property type="entry name" value="MEMBRANE-BOUND LYTIC MUREIN TRANSGLYCOSYLASE D"/>
    <property type="match status" value="1"/>
</dbReference>
<sequence length="507" mass="55812">MEIEKKTIKLCGGLCTASFKADADSDIIVPDTKPDVLKIIGAAATLVIKEKYAQKGKVTLSGVVYYRIIYEGENDTMAARSIEYTAPFSHQHEIACIDDNSEFYALPVSSSVKTTVVNSRKISVHSVFDIKVSSACADEKTLVTSLDDSMPSRSKTIKYTNKVISKEEDIELSEMIDFPNNAADILAVNATVNRNDIKVVNNKIVVKGEAVLKIVYITTDNVIDEFNYNSEFSDVLDVLGIQPEMMTNVVLAVKECSAKLAENMGGEAVPLTVKIVAAAYIDAYESAEETGIYDAYSPEMNIETTYEDIGYLTLLADETKQSNVSDFLETNGAVENIFDTRAVCTVRSQNYNTEGDITIEAVVSASVIYSENGRLNTVKKDIPVTFKFDAQKGLADIQIVPYLSVSGISYAQKGERQIELKIPVMCEVLVFAKSSDKLLSDVSTENAAKIDKTNQPSLIIYFVKEGDTLWNIAKKYNVLVEDIARINGIENENVIMPGDKLIIPKKR</sequence>
<name>A0A926ISE1_9FIRM</name>
<dbReference type="Pfam" id="PF12673">
    <property type="entry name" value="SipL"/>
    <property type="match status" value="2"/>
</dbReference>
<organism evidence="2 3">
    <name type="scientific">Qingrenia yutianensis</name>
    <dbReference type="NCBI Taxonomy" id="2763676"/>
    <lineage>
        <taxon>Bacteria</taxon>
        <taxon>Bacillati</taxon>
        <taxon>Bacillota</taxon>
        <taxon>Clostridia</taxon>
        <taxon>Eubacteriales</taxon>
        <taxon>Oscillospiraceae</taxon>
        <taxon>Qingrenia</taxon>
    </lineage>
</organism>
<protein>
    <submittedName>
        <fullName evidence="2">DUF3794 domain-containing protein</fullName>
    </submittedName>
</protein>
<dbReference type="SMART" id="SM00257">
    <property type="entry name" value="LysM"/>
    <property type="match status" value="1"/>
</dbReference>
<dbReference type="InterPro" id="IPR024300">
    <property type="entry name" value="SipL_SPOCS_dom"/>
</dbReference>
<proteinExistence type="predicted"/>